<sequence>MTTEATNITLALARYAVELDLAAAPPAMAMRVKLAILDWFAVTLVGAEEPFIRQLTAYRVFEGGQPQCGLVGRDERLAASAAALVNGTASHAIDYDDVSFSIPGHATGPVLAAALAVAEQTRTGGFALMQAVLAGYETACRIGQLVAPNHYARGFHATATLGCFGAAAAAARLLNLDVSTTAQALGIAAIKAAGLKAAFGSSCKPLQVGEAARSGLEAARLAEAGFDAPADMIGHRLGFARTHSDDFHLEAALGPPRYVPDFSVATTDPAPFDFHMETNLFKFHAACYETHAAIESALALARSDGFSHRDVVAITIHVNPHCDDICNIHTPTTPLQAKFSLRHTVALALAGRDTSSPAAFTSDNLACPTLMRLQALAKVVLDPTLRVPQTRVCVRLNDGRELARHHDSSLPHADVNDLQMRLVHKFRALTQGRLPAGQAAALEASILDLASLGGVSALLQR</sequence>
<dbReference type="InterPro" id="IPR045336">
    <property type="entry name" value="MmgE_PrpD_N"/>
</dbReference>
<dbReference type="SUPFAM" id="SSF103378">
    <property type="entry name" value="2-methylcitrate dehydratase PrpD"/>
    <property type="match status" value="1"/>
</dbReference>
<dbReference type="Proteomes" id="UP001141992">
    <property type="component" value="Unassembled WGS sequence"/>
</dbReference>
<dbReference type="InterPro" id="IPR005656">
    <property type="entry name" value="MmgE_PrpD"/>
</dbReference>
<evidence type="ECO:0000259" key="2">
    <source>
        <dbReference type="Pfam" id="PF03972"/>
    </source>
</evidence>
<dbReference type="EMBL" id="JAPZVI010000038">
    <property type="protein sequence ID" value="MCZ8405361.1"/>
    <property type="molecule type" value="Genomic_DNA"/>
</dbReference>
<dbReference type="Pfam" id="PF03972">
    <property type="entry name" value="MmgE_PrpD_N"/>
    <property type="match status" value="1"/>
</dbReference>
<evidence type="ECO:0000313" key="5">
    <source>
        <dbReference type="Proteomes" id="UP001141992"/>
    </source>
</evidence>
<evidence type="ECO:0000313" key="4">
    <source>
        <dbReference type="EMBL" id="MCZ8405361.1"/>
    </source>
</evidence>
<comment type="caution">
    <text evidence="4">The sequence shown here is derived from an EMBL/GenBank/DDBJ whole genome shotgun (WGS) entry which is preliminary data.</text>
</comment>
<accession>A0A9X3R775</accession>
<gene>
    <name evidence="4" type="ORF">O9570_28185</name>
</gene>
<feature type="domain" description="MmgE/PrpD N-terminal" evidence="2">
    <location>
        <begin position="11"/>
        <end position="250"/>
    </location>
</feature>
<evidence type="ECO:0000256" key="1">
    <source>
        <dbReference type="ARBA" id="ARBA00006174"/>
    </source>
</evidence>
<dbReference type="InterPro" id="IPR036148">
    <property type="entry name" value="MmgE/PrpD_sf"/>
</dbReference>
<dbReference type="RefSeq" id="WP_269865529.1">
    <property type="nucleotide sequence ID" value="NZ_JAPZVI010000038.1"/>
</dbReference>
<dbReference type="InterPro" id="IPR045337">
    <property type="entry name" value="MmgE_PrpD_C"/>
</dbReference>
<dbReference type="Pfam" id="PF19305">
    <property type="entry name" value="MmgE_PrpD_C"/>
    <property type="match status" value="1"/>
</dbReference>
<evidence type="ECO:0000259" key="3">
    <source>
        <dbReference type="Pfam" id="PF19305"/>
    </source>
</evidence>
<dbReference type="InterPro" id="IPR042183">
    <property type="entry name" value="MmgE/PrpD_sf_1"/>
</dbReference>
<dbReference type="Gene3D" id="1.10.4100.10">
    <property type="entry name" value="2-methylcitrate dehydratase PrpD"/>
    <property type="match status" value="1"/>
</dbReference>
<dbReference type="PANTHER" id="PTHR16943:SF8">
    <property type="entry name" value="2-METHYLCITRATE DEHYDRATASE"/>
    <property type="match status" value="1"/>
</dbReference>
<protein>
    <submittedName>
        <fullName evidence="4">MmgE/PrpD family protein</fullName>
    </submittedName>
</protein>
<proteinExistence type="inferred from homology"/>
<organism evidence="4 5">
    <name type="scientific">Alcaligenes xylosoxydans xylosoxydans</name>
    <name type="common">Achromobacter xylosoxidans</name>
    <dbReference type="NCBI Taxonomy" id="85698"/>
    <lineage>
        <taxon>Bacteria</taxon>
        <taxon>Pseudomonadati</taxon>
        <taxon>Pseudomonadota</taxon>
        <taxon>Betaproteobacteria</taxon>
        <taxon>Burkholderiales</taxon>
        <taxon>Alcaligenaceae</taxon>
        <taxon>Achromobacter</taxon>
    </lineage>
</organism>
<feature type="domain" description="MmgE/PrpD C-terminal" evidence="3">
    <location>
        <begin position="284"/>
        <end position="444"/>
    </location>
</feature>
<dbReference type="AlphaFoldDB" id="A0A9X3R775"/>
<name>A0A9X3R775_ALCXX</name>
<dbReference type="InterPro" id="IPR042188">
    <property type="entry name" value="MmgE/PrpD_sf_2"/>
</dbReference>
<dbReference type="Gene3D" id="3.30.1330.120">
    <property type="entry name" value="2-methylcitrate dehydratase PrpD"/>
    <property type="match status" value="1"/>
</dbReference>
<reference evidence="4" key="1">
    <citation type="submission" date="2022-12" db="EMBL/GenBank/DDBJ databases">
        <authorList>
            <person name="Voronina O.L."/>
            <person name="Kunda M.S."/>
            <person name="Ryzhova N."/>
            <person name="Aksenova E.I."/>
        </authorList>
    </citation>
    <scope>NUCLEOTIDE SEQUENCE</scope>
    <source>
        <strain evidence="4">SCCH136:Ach223948</strain>
    </source>
</reference>
<dbReference type="GO" id="GO:0016829">
    <property type="term" value="F:lyase activity"/>
    <property type="evidence" value="ECO:0007669"/>
    <property type="project" value="InterPro"/>
</dbReference>
<comment type="similarity">
    <text evidence="1">Belongs to the PrpD family.</text>
</comment>
<dbReference type="PANTHER" id="PTHR16943">
    <property type="entry name" value="2-METHYLCITRATE DEHYDRATASE-RELATED"/>
    <property type="match status" value="1"/>
</dbReference>